<feature type="domain" description="PAS" evidence="12">
    <location>
        <begin position="363"/>
        <end position="417"/>
    </location>
</feature>
<evidence type="ECO:0000256" key="9">
    <source>
        <dbReference type="SAM" id="Coils"/>
    </source>
</evidence>
<dbReference type="SUPFAM" id="SSF55874">
    <property type="entry name" value="ATPase domain of HSP90 chaperone/DNA topoisomerase II/histidine kinase"/>
    <property type="match status" value="1"/>
</dbReference>
<feature type="modified residue" description="4-aspartylphosphate" evidence="8">
    <location>
        <position position="51"/>
    </location>
</feature>
<evidence type="ECO:0000256" key="3">
    <source>
        <dbReference type="ARBA" id="ARBA00022553"/>
    </source>
</evidence>
<dbReference type="Gene3D" id="3.30.565.10">
    <property type="entry name" value="Histidine kinase-like ATPase, C-terminal domain"/>
    <property type="match status" value="1"/>
</dbReference>
<evidence type="ECO:0000256" key="8">
    <source>
        <dbReference type="PROSITE-ProRule" id="PRU00169"/>
    </source>
</evidence>
<evidence type="ECO:0000256" key="6">
    <source>
        <dbReference type="ARBA" id="ARBA00023012"/>
    </source>
</evidence>
<dbReference type="InterPro" id="IPR050351">
    <property type="entry name" value="BphY/WalK/GraS-like"/>
</dbReference>
<proteinExistence type="predicted"/>
<dbReference type="InterPro" id="IPR004358">
    <property type="entry name" value="Sig_transdc_His_kin-like_C"/>
</dbReference>
<feature type="domain" description="PAC" evidence="13">
    <location>
        <begin position="428"/>
        <end position="481"/>
    </location>
</feature>
<dbReference type="PROSITE" id="PS50109">
    <property type="entry name" value="HIS_KIN"/>
    <property type="match status" value="1"/>
</dbReference>
<evidence type="ECO:0000256" key="7">
    <source>
        <dbReference type="ARBA" id="ARBA00023136"/>
    </source>
</evidence>
<evidence type="ECO:0000256" key="1">
    <source>
        <dbReference type="ARBA" id="ARBA00000085"/>
    </source>
</evidence>
<dbReference type="PROSITE" id="PS50110">
    <property type="entry name" value="RESPONSE_REGULATORY"/>
    <property type="match status" value="1"/>
</dbReference>
<sequence length="722" mass="82023">MKVLIVDAKISQHNTLTLVLRSRGYQVTACPDCQTAWQAYQERPCELLFLDWQQSTEEKQHLLQQIRDLTSPNPVTVAILAATTPSTELQAALDAGTDDYILQPISTESLQLRLTVLEKRICTSANAPTRRPILSLVTAVPSRFDQHTVPSVHHKTAALQQFPYIASHHLRQSLVQVKKQLTELLGQAERAELHPHATQQLQGILDRASFMQQLVSDVLIDTWKDRSDTILKPRRQNYMILDPQLRILEYSRDIKQFAEWSEAIAIGQDIRRGFPEFVGLEDLLATILDEQQEHFELSGIARSTQNNPNLFFDLEIVRYQHTTHHNPCLMVLVNDATERMIFQKRLVQSANQAELLLRRLTCTKDYTEKIVNSMADALIVTDRAGKIETLNLATETLFGYRQDELITQPISQLIAQEKSLIEAARANHNVKIEIVCQKKTGETLTVSFSCAAIETEEETENFIFVGRDVTQEKQAKAQIQQLNVSLRRRTQELETANRDLEAFSRNVAHDLRAPISHIEFFRQALEEEYAEQLEGEGIDYLQQIANSCQRMGQLIKDLLQLSQVNRTEMTVVPIDLSAIARYIATGLQEQSPERQVEFTIAPNTELYGSPGLLKVVLDNLMGNAWKYSSKRAIAKIEFGIDSKLDNGKNPIYFVRDNGAGFDMNHAHKLFRAFGRLHSQSEFEGTGVGLALVQRIIERHGGRIWAEGERDRGATFYFTIPMS</sequence>
<dbReference type="AlphaFoldDB" id="A0A8J7DWT6"/>
<dbReference type="SMART" id="SM00091">
    <property type="entry name" value="PAS"/>
    <property type="match status" value="2"/>
</dbReference>
<dbReference type="PANTHER" id="PTHR42878:SF15">
    <property type="entry name" value="BACTERIOPHYTOCHROME"/>
    <property type="match status" value="1"/>
</dbReference>
<keyword evidence="15" id="KW-1185">Reference proteome</keyword>
<evidence type="ECO:0000256" key="5">
    <source>
        <dbReference type="ARBA" id="ARBA00022777"/>
    </source>
</evidence>
<organism evidence="14 15">
    <name type="scientific">Lusitaniella coriacea LEGE 07157</name>
    <dbReference type="NCBI Taxonomy" id="945747"/>
    <lineage>
        <taxon>Bacteria</taxon>
        <taxon>Bacillati</taxon>
        <taxon>Cyanobacteriota</taxon>
        <taxon>Cyanophyceae</taxon>
        <taxon>Spirulinales</taxon>
        <taxon>Lusitaniellaceae</taxon>
        <taxon>Lusitaniella</taxon>
    </lineage>
</organism>
<evidence type="ECO:0000313" key="15">
    <source>
        <dbReference type="Proteomes" id="UP000654482"/>
    </source>
</evidence>
<dbReference type="GO" id="GO:0000155">
    <property type="term" value="F:phosphorelay sensor kinase activity"/>
    <property type="evidence" value="ECO:0007669"/>
    <property type="project" value="InterPro"/>
</dbReference>
<dbReference type="InterPro" id="IPR036097">
    <property type="entry name" value="HisK_dim/P_sf"/>
</dbReference>
<accession>A0A8J7DWT6</accession>
<dbReference type="GO" id="GO:0000156">
    <property type="term" value="F:phosphorelay response regulator activity"/>
    <property type="evidence" value="ECO:0007669"/>
    <property type="project" value="TreeGrafter"/>
</dbReference>
<dbReference type="CDD" id="cd00130">
    <property type="entry name" value="PAS"/>
    <property type="match status" value="1"/>
</dbReference>
<dbReference type="PROSITE" id="PS50113">
    <property type="entry name" value="PAC"/>
    <property type="match status" value="1"/>
</dbReference>
<keyword evidence="5" id="KW-0418">Kinase</keyword>
<dbReference type="InterPro" id="IPR035965">
    <property type="entry name" value="PAS-like_dom_sf"/>
</dbReference>
<dbReference type="Proteomes" id="UP000654482">
    <property type="component" value="Unassembled WGS sequence"/>
</dbReference>
<dbReference type="GO" id="GO:0016020">
    <property type="term" value="C:membrane"/>
    <property type="evidence" value="ECO:0007669"/>
    <property type="project" value="UniProtKB-SubCell"/>
</dbReference>
<evidence type="ECO:0000256" key="2">
    <source>
        <dbReference type="ARBA" id="ARBA00012438"/>
    </source>
</evidence>
<dbReference type="EMBL" id="JADEWZ010000015">
    <property type="protein sequence ID" value="MBE9116532.1"/>
    <property type="molecule type" value="Genomic_DNA"/>
</dbReference>
<dbReference type="FunFam" id="3.30.565.10:FF:000006">
    <property type="entry name" value="Sensor histidine kinase WalK"/>
    <property type="match status" value="1"/>
</dbReference>
<dbReference type="PROSITE" id="PS50112">
    <property type="entry name" value="PAS"/>
    <property type="match status" value="1"/>
</dbReference>
<dbReference type="SMART" id="SM00387">
    <property type="entry name" value="HATPase_c"/>
    <property type="match status" value="1"/>
</dbReference>
<reference evidence="14" key="1">
    <citation type="submission" date="2020-10" db="EMBL/GenBank/DDBJ databases">
        <authorList>
            <person name="Castelo-Branco R."/>
            <person name="Eusebio N."/>
            <person name="Adriana R."/>
            <person name="Vieira A."/>
            <person name="Brugerolle De Fraissinette N."/>
            <person name="Rezende De Castro R."/>
            <person name="Schneider M.P."/>
            <person name="Vasconcelos V."/>
            <person name="Leao P.N."/>
        </authorList>
    </citation>
    <scope>NUCLEOTIDE SEQUENCE</scope>
    <source>
        <strain evidence="14">LEGE 07157</strain>
    </source>
</reference>
<name>A0A8J7DWT6_9CYAN</name>
<dbReference type="Gene3D" id="3.40.50.2300">
    <property type="match status" value="1"/>
</dbReference>
<feature type="domain" description="Histidine kinase" evidence="10">
    <location>
        <begin position="506"/>
        <end position="722"/>
    </location>
</feature>
<evidence type="ECO:0000313" key="14">
    <source>
        <dbReference type="EMBL" id="MBE9116532.1"/>
    </source>
</evidence>
<dbReference type="InterPro" id="IPR003594">
    <property type="entry name" value="HATPase_dom"/>
</dbReference>
<keyword evidence="6" id="KW-0902">Two-component regulatory system</keyword>
<comment type="caution">
    <text evidence="14">The sequence shown here is derived from an EMBL/GenBank/DDBJ whole genome shotgun (WGS) entry which is preliminary data.</text>
</comment>
<dbReference type="PANTHER" id="PTHR42878">
    <property type="entry name" value="TWO-COMPONENT HISTIDINE KINASE"/>
    <property type="match status" value="1"/>
</dbReference>
<gene>
    <name evidence="14" type="ORF">IQ249_11540</name>
</gene>
<dbReference type="SMART" id="SM00388">
    <property type="entry name" value="HisKA"/>
    <property type="match status" value="2"/>
</dbReference>
<dbReference type="CDD" id="cd00082">
    <property type="entry name" value="HisKA"/>
    <property type="match status" value="1"/>
</dbReference>
<feature type="domain" description="Response regulatory" evidence="11">
    <location>
        <begin position="2"/>
        <end position="118"/>
    </location>
</feature>
<dbReference type="GO" id="GO:0007234">
    <property type="term" value="P:osmosensory signaling via phosphorelay pathway"/>
    <property type="evidence" value="ECO:0007669"/>
    <property type="project" value="TreeGrafter"/>
</dbReference>
<evidence type="ECO:0000259" key="10">
    <source>
        <dbReference type="PROSITE" id="PS50109"/>
    </source>
</evidence>
<dbReference type="InterPro" id="IPR036890">
    <property type="entry name" value="HATPase_C_sf"/>
</dbReference>
<keyword evidence="9" id="KW-0175">Coiled coil</keyword>
<dbReference type="SUPFAM" id="SSF52172">
    <property type="entry name" value="CheY-like"/>
    <property type="match status" value="1"/>
</dbReference>
<evidence type="ECO:0000259" key="12">
    <source>
        <dbReference type="PROSITE" id="PS50112"/>
    </source>
</evidence>
<dbReference type="NCBIfam" id="TIGR00229">
    <property type="entry name" value="sensory_box"/>
    <property type="match status" value="1"/>
</dbReference>
<feature type="coiled-coil region" evidence="9">
    <location>
        <begin position="479"/>
        <end position="506"/>
    </location>
</feature>
<dbReference type="InterPro" id="IPR011006">
    <property type="entry name" value="CheY-like_superfamily"/>
</dbReference>
<evidence type="ECO:0000259" key="13">
    <source>
        <dbReference type="PROSITE" id="PS50113"/>
    </source>
</evidence>
<evidence type="ECO:0000259" key="11">
    <source>
        <dbReference type="PROSITE" id="PS50110"/>
    </source>
</evidence>
<evidence type="ECO:0000256" key="4">
    <source>
        <dbReference type="ARBA" id="ARBA00022679"/>
    </source>
</evidence>
<dbReference type="InterPro" id="IPR003661">
    <property type="entry name" value="HisK_dim/P_dom"/>
</dbReference>
<dbReference type="SMART" id="SM00448">
    <property type="entry name" value="REC"/>
    <property type="match status" value="1"/>
</dbReference>
<dbReference type="Pfam" id="PF13426">
    <property type="entry name" value="PAS_9"/>
    <property type="match status" value="1"/>
</dbReference>
<dbReference type="PRINTS" id="PR00344">
    <property type="entry name" value="BCTRLSENSOR"/>
</dbReference>
<dbReference type="EC" id="2.7.13.3" evidence="2"/>
<keyword evidence="3 8" id="KW-0597">Phosphoprotein</keyword>
<protein>
    <recommendedName>
        <fullName evidence="2">histidine kinase</fullName>
        <ecNumber evidence="2">2.7.13.3</ecNumber>
    </recommendedName>
</protein>
<dbReference type="InterPro" id="IPR001789">
    <property type="entry name" value="Sig_transdc_resp-reg_receiver"/>
</dbReference>
<dbReference type="Pfam" id="PF00072">
    <property type="entry name" value="Response_reg"/>
    <property type="match status" value="1"/>
</dbReference>
<keyword evidence="7" id="KW-0472">Membrane</keyword>
<dbReference type="InterPro" id="IPR005467">
    <property type="entry name" value="His_kinase_dom"/>
</dbReference>
<dbReference type="RefSeq" id="WP_194029622.1">
    <property type="nucleotide sequence ID" value="NZ_JADEWZ010000015.1"/>
</dbReference>
<dbReference type="InterPro" id="IPR000014">
    <property type="entry name" value="PAS"/>
</dbReference>
<keyword evidence="4" id="KW-0808">Transferase</keyword>
<dbReference type="Gene3D" id="1.10.287.130">
    <property type="match status" value="1"/>
</dbReference>
<dbReference type="Gene3D" id="3.30.450.20">
    <property type="entry name" value="PAS domain"/>
    <property type="match status" value="1"/>
</dbReference>
<dbReference type="InterPro" id="IPR000700">
    <property type="entry name" value="PAS-assoc_C"/>
</dbReference>
<dbReference type="GO" id="GO:0030295">
    <property type="term" value="F:protein kinase activator activity"/>
    <property type="evidence" value="ECO:0007669"/>
    <property type="project" value="TreeGrafter"/>
</dbReference>
<dbReference type="SUPFAM" id="SSF47384">
    <property type="entry name" value="Homodimeric domain of signal transducing histidine kinase"/>
    <property type="match status" value="1"/>
</dbReference>
<dbReference type="Pfam" id="PF02518">
    <property type="entry name" value="HATPase_c"/>
    <property type="match status" value="1"/>
</dbReference>
<dbReference type="Pfam" id="PF00512">
    <property type="entry name" value="HisKA"/>
    <property type="match status" value="1"/>
</dbReference>
<comment type="catalytic activity">
    <reaction evidence="1">
        <text>ATP + protein L-histidine = ADP + protein N-phospho-L-histidine.</text>
        <dbReference type="EC" id="2.7.13.3"/>
    </reaction>
</comment>
<dbReference type="SUPFAM" id="SSF55785">
    <property type="entry name" value="PYP-like sensor domain (PAS domain)"/>
    <property type="match status" value="1"/>
</dbReference>